<dbReference type="AlphaFoldDB" id="A0A4Y2I1J8"/>
<gene>
    <name evidence="1" type="ORF">AVEN_103494_1</name>
</gene>
<name>A0A4Y2I1J8_ARAVE</name>
<reference evidence="1 2" key="1">
    <citation type="journal article" date="2019" name="Sci. Rep.">
        <title>Orb-weaving spider Araneus ventricosus genome elucidates the spidroin gene catalogue.</title>
        <authorList>
            <person name="Kono N."/>
            <person name="Nakamura H."/>
            <person name="Ohtoshi R."/>
            <person name="Moran D.A.P."/>
            <person name="Shinohara A."/>
            <person name="Yoshida Y."/>
            <person name="Fujiwara M."/>
            <person name="Mori M."/>
            <person name="Tomita M."/>
            <person name="Arakawa K."/>
        </authorList>
    </citation>
    <scope>NUCLEOTIDE SEQUENCE [LARGE SCALE GENOMIC DNA]</scope>
</reference>
<evidence type="ECO:0000313" key="1">
    <source>
        <dbReference type="EMBL" id="GBM71302.1"/>
    </source>
</evidence>
<keyword evidence="2" id="KW-1185">Reference proteome</keyword>
<proteinExistence type="predicted"/>
<evidence type="ECO:0000313" key="2">
    <source>
        <dbReference type="Proteomes" id="UP000499080"/>
    </source>
</evidence>
<dbReference type="EMBL" id="BGPR01002305">
    <property type="protein sequence ID" value="GBM71302.1"/>
    <property type="molecule type" value="Genomic_DNA"/>
</dbReference>
<organism evidence="1 2">
    <name type="scientific">Araneus ventricosus</name>
    <name type="common">Orbweaver spider</name>
    <name type="synonym">Epeira ventricosa</name>
    <dbReference type="NCBI Taxonomy" id="182803"/>
    <lineage>
        <taxon>Eukaryota</taxon>
        <taxon>Metazoa</taxon>
        <taxon>Ecdysozoa</taxon>
        <taxon>Arthropoda</taxon>
        <taxon>Chelicerata</taxon>
        <taxon>Arachnida</taxon>
        <taxon>Araneae</taxon>
        <taxon>Araneomorphae</taxon>
        <taxon>Entelegynae</taxon>
        <taxon>Araneoidea</taxon>
        <taxon>Araneidae</taxon>
        <taxon>Araneus</taxon>
    </lineage>
</organism>
<dbReference type="Proteomes" id="UP000499080">
    <property type="component" value="Unassembled WGS sequence"/>
</dbReference>
<protein>
    <submittedName>
        <fullName evidence="1">Uncharacterized protein</fullName>
    </submittedName>
</protein>
<comment type="caution">
    <text evidence="1">The sequence shown here is derived from an EMBL/GenBank/DDBJ whole genome shotgun (WGS) entry which is preliminary data.</text>
</comment>
<accession>A0A4Y2I1J8</accession>
<sequence length="131" mass="14809">MALGNSFFDTANKSDGEFSSFSSIVSNLQRLKIPSVKNKVSSKIQPAIIEMSANCFDTPTTPKVFYLYIEYTTSEKKLIDLVPSPKSPNILQPLGELLISKRDLRSPQWNFHDALSDEHKKMLSSRERLIT</sequence>